<dbReference type="RefSeq" id="WP_008249736.1">
    <property type="nucleotide sequence ID" value="NZ_CP014544.1"/>
</dbReference>
<dbReference type="GO" id="GO:0043590">
    <property type="term" value="C:bacterial nucleoid"/>
    <property type="evidence" value="ECO:0007669"/>
    <property type="project" value="TreeGrafter"/>
</dbReference>
<name>A0A127M634_9GAMM</name>
<dbReference type="GO" id="GO:0003690">
    <property type="term" value="F:double-stranded DNA binding"/>
    <property type="evidence" value="ECO:0007669"/>
    <property type="project" value="TreeGrafter"/>
</dbReference>
<evidence type="ECO:0000256" key="3">
    <source>
        <dbReference type="ARBA" id="ARBA00022296"/>
    </source>
</evidence>
<dbReference type="GO" id="GO:0000018">
    <property type="term" value="P:regulation of DNA recombination"/>
    <property type="evidence" value="ECO:0007669"/>
    <property type="project" value="TreeGrafter"/>
</dbReference>
<protein>
    <recommendedName>
        <fullName evidence="3 6">Recombination-associated protein RdgC</fullName>
    </recommendedName>
</protein>
<sequence length="312" mass="34622">MWFKNLLIYRFTKPFTLTADEVDQKLGEMAFSPCNSQDPSSYGWTMPLGSQGSQYVHSANGYIMVCAKKQEKILPAAVINEVLADKLEEIKSQEDRRPGRKERTDLKEEIIFSLLPRAFTRSNRVFAYIAPQEGLLIVDAGSHNKAEELMVLLRESLGSLPVIPIKAKNVAQHAMTEWLTNGSAPKGFELGGECELRDKADDSAVIRCKNQNLCSTEINNHIQAGMFVNKLALHWVGDIDFIVDDQLTIKRLSFGDLVQEKIGETNADSAAEQFDVDFNIMTGEFAKFIPAVLDAFGGEDTAEQDPVISSAA</sequence>
<evidence type="ECO:0000256" key="2">
    <source>
        <dbReference type="ARBA" id="ARBA00008657"/>
    </source>
</evidence>
<dbReference type="GO" id="GO:0006310">
    <property type="term" value="P:DNA recombination"/>
    <property type="evidence" value="ECO:0007669"/>
    <property type="project" value="UniProtKB-UniRule"/>
</dbReference>
<keyword evidence="4 6" id="KW-0963">Cytoplasm</keyword>
<proteinExistence type="inferred from homology"/>
<evidence type="ECO:0000313" key="7">
    <source>
        <dbReference type="EMBL" id="AMO68666.1"/>
    </source>
</evidence>
<gene>
    <name evidence="6" type="primary">rdgC</name>
    <name evidence="7" type="ORF">AZF00_10325</name>
</gene>
<dbReference type="KEGG" id="zal:AZF00_10325"/>
<comment type="subcellular location">
    <subcellularLocation>
        <location evidence="1 6">Cytoplasm</location>
        <location evidence="1 6">Nucleoid</location>
    </subcellularLocation>
</comment>
<dbReference type="HAMAP" id="MF_00194">
    <property type="entry name" value="RdgC"/>
    <property type="match status" value="1"/>
</dbReference>
<dbReference type="GO" id="GO:0005737">
    <property type="term" value="C:cytoplasm"/>
    <property type="evidence" value="ECO:0007669"/>
    <property type="project" value="UniProtKB-UniRule"/>
</dbReference>
<comment type="function">
    <text evidence="6">May be involved in recombination.</text>
</comment>
<dbReference type="NCBIfam" id="NF001462">
    <property type="entry name" value="PRK00321.1-3"/>
    <property type="match status" value="1"/>
</dbReference>
<dbReference type="NCBIfam" id="NF001464">
    <property type="entry name" value="PRK00321.1-5"/>
    <property type="match status" value="1"/>
</dbReference>
<keyword evidence="5 6" id="KW-0233">DNA recombination</keyword>
<dbReference type="Pfam" id="PF04381">
    <property type="entry name" value="RdgC"/>
    <property type="match status" value="1"/>
</dbReference>
<reference evidence="7 8" key="1">
    <citation type="submission" date="2015-12" db="EMBL/GenBank/DDBJ databases">
        <authorList>
            <person name="Shamseldin A."/>
            <person name="Moawad H."/>
            <person name="Abd El-Rahim W.M."/>
            <person name="Sadowsky M.J."/>
        </authorList>
    </citation>
    <scope>NUCLEOTIDE SEQUENCE [LARGE SCALE GENOMIC DNA]</scope>
    <source>
        <strain evidence="7 8">SM2</strain>
    </source>
</reference>
<comment type="similarity">
    <text evidence="2 6">Belongs to the RdgC family.</text>
</comment>
<dbReference type="Proteomes" id="UP000074119">
    <property type="component" value="Chromosome"/>
</dbReference>
<evidence type="ECO:0000256" key="5">
    <source>
        <dbReference type="ARBA" id="ARBA00023172"/>
    </source>
</evidence>
<evidence type="ECO:0000256" key="6">
    <source>
        <dbReference type="HAMAP-Rule" id="MF_00194"/>
    </source>
</evidence>
<dbReference type="EMBL" id="CP014544">
    <property type="protein sequence ID" value="AMO68666.1"/>
    <property type="molecule type" value="Genomic_DNA"/>
</dbReference>
<evidence type="ECO:0000256" key="1">
    <source>
        <dbReference type="ARBA" id="ARBA00004453"/>
    </source>
</evidence>
<dbReference type="PANTHER" id="PTHR38103">
    <property type="entry name" value="RECOMBINATION-ASSOCIATED PROTEIN RDGC"/>
    <property type="match status" value="1"/>
</dbReference>
<accession>A0A127M634</accession>
<dbReference type="PANTHER" id="PTHR38103:SF1">
    <property type="entry name" value="RECOMBINATION-ASSOCIATED PROTEIN RDGC"/>
    <property type="match status" value="1"/>
</dbReference>
<evidence type="ECO:0000313" key="8">
    <source>
        <dbReference type="Proteomes" id="UP000074119"/>
    </source>
</evidence>
<dbReference type="InterPro" id="IPR007476">
    <property type="entry name" value="RdgC"/>
</dbReference>
<organism evidence="7 8">
    <name type="scientific">Zhongshania aliphaticivorans</name>
    <dbReference type="NCBI Taxonomy" id="1470434"/>
    <lineage>
        <taxon>Bacteria</taxon>
        <taxon>Pseudomonadati</taxon>
        <taxon>Pseudomonadota</taxon>
        <taxon>Gammaproteobacteria</taxon>
        <taxon>Cellvibrionales</taxon>
        <taxon>Spongiibacteraceae</taxon>
        <taxon>Zhongshania</taxon>
    </lineage>
</organism>
<evidence type="ECO:0000256" key="4">
    <source>
        <dbReference type="ARBA" id="ARBA00022490"/>
    </source>
</evidence>
<dbReference type="AlphaFoldDB" id="A0A127M634"/>
<dbReference type="STRING" id="1470434.AZF00_10325"/>